<dbReference type="AlphaFoldDB" id="E8ZJG1"/>
<name>E8ZJG1_MYCHL</name>
<gene>
    <name evidence="1" type="ORF">HF1_12740</name>
</gene>
<sequence>MVLESLKFGYLLSAAGNFYGDAHNVLFSGKNVKHKTIRSPRFLSKHYFSGFEFSSSDSFTTTFKNGVTGINPKIRGKYYVKWSEVMGITLTDKIMLENLMLRMINQLLRLF</sequence>
<dbReference type="Proteomes" id="UP000008637">
    <property type="component" value="Chromosome"/>
</dbReference>
<keyword evidence="2" id="KW-1185">Reference proteome</keyword>
<protein>
    <submittedName>
        <fullName evidence="1">Uncharacterized protein</fullName>
    </submittedName>
</protein>
<evidence type="ECO:0000313" key="1">
    <source>
        <dbReference type="EMBL" id="CBY93282.1"/>
    </source>
</evidence>
<dbReference type="HOGENOM" id="CLU_2155548_0_0_14"/>
<dbReference type="KEGG" id="mha:HF1_12740"/>
<dbReference type="EMBL" id="FR773153">
    <property type="protein sequence ID" value="CBY93282.1"/>
    <property type="molecule type" value="Genomic_DNA"/>
</dbReference>
<proteinExistence type="predicted"/>
<accession>E8ZJG1</accession>
<organism evidence="1 2">
    <name type="scientific">Mycoplasma haemofelis (strain Langford 1)</name>
    <name type="common">Haemobartonella felis</name>
    <dbReference type="NCBI Taxonomy" id="941640"/>
    <lineage>
        <taxon>Bacteria</taxon>
        <taxon>Bacillati</taxon>
        <taxon>Mycoplasmatota</taxon>
        <taxon>Mollicutes</taxon>
        <taxon>Mycoplasmataceae</taxon>
        <taxon>Mycoplasma</taxon>
    </lineage>
</organism>
<reference evidence="1 2" key="1">
    <citation type="journal article" date="2011" name="J. Bacteriol.">
        <title>Complete genome sequence of Mycoplasma haemofelis, a hemotropic mycoplasma.</title>
        <authorList>
            <person name="Barker E.N."/>
            <person name="Helps C.R."/>
            <person name="Peters I.R."/>
            <person name="Darby A.C."/>
            <person name="Radford A.D."/>
            <person name="Tasker S."/>
        </authorList>
    </citation>
    <scope>NUCLEOTIDE SEQUENCE [LARGE SCALE GENOMIC DNA]</scope>
    <source>
        <strain evidence="1 2">Langford 1</strain>
    </source>
</reference>
<evidence type="ECO:0000313" key="2">
    <source>
        <dbReference type="Proteomes" id="UP000008637"/>
    </source>
</evidence>